<dbReference type="GO" id="GO:0003676">
    <property type="term" value="F:nucleic acid binding"/>
    <property type="evidence" value="ECO:0007669"/>
    <property type="project" value="InterPro"/>
</dbReference>
<reference evidence="3" key="1">
    <citation type="submission" date="2016-12" db="EMBL/GenBank/DDBJ databases">
        <authorList>
            <person name="Song W.-J."/>
            <person name="Kurnit D.M."/>
        </authorList>
    </citation>
    <scope>NUCLEOTIDE SEQUENCE [LARGE SCALE GENOMIC DNA]</scope>
    <source>
        <strain evidence="3">HGB1681</strain>
    </source>
</reference>
<dbReference type="Proteomes" id="UP000196435">
    <property type="component" value="Unassembled WGS sequence"/>
</dbReference>
<dbReference type="EMBL" id="NIBU01000065">
    <property type="protein sequence ID" value="PHM30177.1"/>
    <property type="molecule type" value="Genomic_DNA"/>
</dbReference>
<dbReference type="Gene3D" id="3.30.420.10">
    <property type="entry name" value="Ribonuclease H-like superfamily/Ribonuclease H"/>
    <property type="match status" value="1"/>
</dbReference>
<dbReference type="InterPro" id="IPR050900">
    <property type="entry name" value="Transposase_IS3/IS150/IS904"/>
</dbReference>
<dbReference type="OrthoDB" id="9774685at2"/>
<dbReference type="SUPFAM" id="SSF53098">
    <property type="entry name" value="Ribonuclease H-like"/>
    <property type="match status" value="1"/>
</dbReference>
<keyword evidence="5" id="KW-1185">Reference proteome</keyword>
<sequence length="260" mass="29942">MKNGARKTEACQVIGISIRTLQRWTQRGIVFGDKRTQPRQIAPYNQLSQDERQTILTTCNSPEFADLTPNLIVPTLADRGIYLASESTFYRVLKSHNQLSCRTRSKPKGNYKRPHSQKAVKPNQVWTWDISYLPSTTKGKHFYLYMIVDIFSRKIVGADVYRQESGDYAAELLQRSVWSEKCINNQLVLHSDSGGPMRSYTLLAKMQDLGVITSYSRPRVSNDNPYSESLFKTVKYCPQWPQEGFFCIEGAQYWVDDFVK</sequence>
<dbReference type="InterPro" id="IPR009057">
    <property type="entry name" value="Homeodomain-like_sf"/>
</dbReference>
<dbReference type="PANTHER" id="PTHR46889:SF4">
    <property type="entry name" value="TRANSPOSASE INSO FOR INSERTION SEQUENCE ELEMENT IS911B-RELATED"/>
    <property type="match status" value="1"/>
</dbReference>
<evidence type="ECO:0000313" key="4">
    <source>
        <dbReference type="Proteomes" id="UP000196435"/>
    </source>
</evidence>
<dbReference type="InterPro" id="IPR001584">
    <property type="entry name" value="Integrase_cat-core"/>
</dbReference>
<reference evidence="4" key="2">
    <citation type="submission" date="2016-12" db="EMBL/GenBank/DDBJ databases">
        <authorList>
            <person name="Gaudriault S."/>
        </authorList>
    </citation>
    <scope>NUCLEOTIDE SEQUENCE [LARGE SCALE GENOMIC DNA]</scope>
    <source>
        <strain evidence="4">HGB1681 (deposited as PTA-6826 in the American Type Culture Collection)</strain>
    </source>
</reference>
<accession>A0A1N6N0J2</accession>
<dbReference type="InterPro" id="IPR012337">
    <property type="entry name" value="RNaseH-like_sf"/>
</dbReference>
<reference evidence="2 5" key="3">
    <citation type="journal article" date="2017" name="Nat. Microbiol.">
        <title>Natural product diversity associated with the nematode symbionts Photorhabdus and Xenorhabdus.</title>
        <authorList>
            <person name="Tobias N.J."/>
            <person name="Wolff H."/>
            <person name="Djahanschiri B."/>
            <person name="Grundmann F."/>
            <person name="Kronenwerth M."/>
            <person name="Shi Y.M."/>
            <person name="Simonyi S."/>
            <person name="Grun P."/>
            <person name="Shapiro-Ilan D."/>
            <person name="Pidot S.J."/>
            <person name="Stinear T.P."/>
            <person name="Ebersberger I."/>
            <person name="Bode H.B."/>
        </authorList>
    </citation>
    <scope>NUCLEOTIDE SEQUENCE [LARGE SCALE GENOMIC DNA]</scope>
    <source>
        <strain evidence="2 5">DSM 16336</strain>
    </source>
</reference>
<dbReference type="Pfam" id="PF00665">
    <property type="entry name" value="rve"/>
    <property type="match status" value="1"/>
</dbReference>
<evidence type="ECO:0000313" key="2">
    <source>
        <dbReference type="EMBL" id="PHM30177.1"/>
    </source>
</evidence>
<name>A0A1N6N0J2_9GAMM</name>
<proteinExistence type="predicted"/>
<dbReference type="Proteomes" id="UP000224871">
    <property type="component" value="Unassembled WGS sequence"/>
</dbReference>
<organism evidence="3 4">
    <name type="scientific">Xenorhabdus innexi</name>
    <dbReference type="NCBI Taxonomy" id="290109"/>
    <lineage>
        <taxon>Bacteria</taxon>
        <taxon>Pseudomonadati</taxon>
        <taxon>Pseudomonadota</taxon>
        <taxon>Gammaproteobacteria</taxon>
        <taxon>Enterobacterales</taxon>
        <taxon>Morganellaceae</taxon>
        <taxon>Xenorhabdus</taxon>
    </lineage>
</organism>
<gene>
    <name evidence="2" type="ORF">Xinn_03468</name>
    <name evidence="3" type="ORF">XIS1_690002</name>
</gene>
<evidence type="ECO:0000259" key="1">
    <source>
        <dbReference type="PROSITE" id="PS50994"/>
    </source>
</evidence>
<dbReference type="SUPFAM" id="SSF46689">
    <property type="entry name" value="Homeodomain-like"/>
    <property type="match status" value="1"/>
</dbReference>
<evidence type="ECO:0000313" key="3">
    <source>
        <dbReference type="EMBL" id="SIP74618.1"/>
    </source>
</evidence>
<protein>
    <submittedName>
        <fullName evidence="2 3">Transposase</fullName>
    </submittedName>
</protein>
<dbReference type="EMBL" id="FTLG01000213">
    <property type="protein sequence ID" value="SIP74618.1"/>
    <property type="molecule type" value="Genomic_DNA"/>
</dbReference>
<feature type="domain" description="Integrase catalytic" evidence="1">
    <location>
        <begin position="118"/>
        <end position="235"/>
    </location>
</feature>
<dbReference type="AlphaFoldDB" id="A0A1N6N0J2"/>
<dbReference type="PROSITE" id="PS50994">
    <property type="entry name" value="INTEGRASE"/>
    <property type="match status" value="1"/>
</dbReference>
<dbReference type="InterPro" id="IPR036397">
    <property type="entry name" value="RNaseH_sf"/>
</dbReference>
<evidence type="ECO:0000313" key="5">
    <source>
        <dbReference type="Proteomes" id="UP000224871"/>
    </source>
</evidence>
<dbReference type="PANTHER" id="PTHR46889">
    <property type="entry name" value="TRANSPOSASE INSF FOR INSERTION SEQUENCE IS3B-RELATED"/>
    <property type="match status" value="1"/>
</dbReference>
<dbReference type="GO" id="GO:0015074">
    <property type="term" value="P:DNA integration"/>
    <property type="evidence" value="ECO:0007669"/>
    <property type="project" value="InterPro"/>
</dbReference>